<dbReference type="Proteomes" id="UP000308730">
    <property type="component" value="Unassembled WGS sequence"/>
</dbReference>
<dbReference type="EMBL" id="SGPM01000046">
    <property type="protein sequence ID" value="THH31459.1"/>
    <property type="molecule type" value="Genomic_DNA"/>
</dbReference>
<keyword evidence="2" id="KW-1185">Reference proteome</keyword>
<evidence type="ECO:0000313" key="1">
    <source>
        <dbReference type="EMBL" id="THH31459.1"/>
    </source>
</evidence>
<comment type="caution">
    <text evidence="1">The sequence shown here is derived from an EMBL/GenBank/DDBJ whole genome shotgun (WGS) entry which is preliminary data.</text>
</comment>
<gene>
    <name evidence="1" type="ORF">EUX98_g2718</name>
</gene>
<accession>A0A4S4MYA5</accession>
<name>A0A4S4MYA5_9APHY</name>
<organism evidence="1 2">
    <name type="scientific">Antrodiella citrinella</name>
    <dbReference type="NCBI Taxonomy" id="2447956"/>
    <lineage>
        <taxon>Eukaryota</taxon>
        <taxon>Fungi</taxon>
        <taxon>Dikarya</taxon>
        <taxon>Basidiomycota</taxon>
        <taxon>Agaricomycotina</taxon>
        <taxon>Agaricomycetes</taxon>
        <taxon>Polyporales</taxon>
        <taxon>Steccherinaceae</taxon>
        <taxon>Antrodiella</taxon>
    </lineage>
</organism>
<sequence length="60" mass="6988">MSYTSTLPATEAPIYQTVCPINSAYLELDLIDRNLVNRLHKKLAVELAQFFAYQHRHLLR</sequence>
<dbReference type="AlphaFoldDB" id="A0A4S4MYA5"/>
<proteinExistence type="predicted"/>
<protein>
    <submittedName>
        <fullName evidence="1">Uncharacterized protein</fullName>
    </submittedName>
</protein>
<reference evidence="1 2" key="1">
    <citation type="submission" date="2019-02" db="EMBL/GenBank/DDBJ databases">
        <title>Genome sequencing of the rare red list fungi Antrodiella citrinella (Flaviporus citrinellus).</title>
        <authorList>
            <person name="Buettner E."/>
            <person name="Kellner H."/>
        </authorList>
    </citation>
    <scope>NUCLEOTIDE SEQUENCE [LARGE SCALE GENOMIC DNA]</scope>
    <source>
        <strain evidence="1 2">DSM 108506</strain>
    </source>
</reference>
<evidence type="ECO:0000313" key="2">
    <source>
        <dbReference type="Proteomes" id="UP000308730"/>
    </source>
</evidence>